<dbReference type="AlphaFoldDB" id="A0A2H4U5H2"/>
<dbReference type="Proteomes" id="UP000232133">
    <property type="component" value="Chromosome"/>
</dbReference>
<protein>
    <submittedName>
        <fullName evidence="1">Uncharacterized protein</fullName>
    </submittedName>
</protein>
<evidence type="ECO:0000313" key="2">
    <source>
        <dbReference type="Proteomes" id="UP000232133"/>
    </source>
</evidence>
<dbReference type="EMBL" id="CP017803">
    <property type="protein sequence ID" value="ATZ59349.1"/>
    <property type="molecule type" value="Genomic_DNA"/>
</dbReference>
<dbReference type="GeneID" id="71694921"/>
<dbReference type="RefSeq" id="WP_019262273.1">
    <property type="nucleotide sequence ID" value="NZ_AP025586.1"/>
</dbReference>
<sequence length="124" mass="13978">MASSDISDIVIFKKKLGLNYEIKQKYVGLKMKENNILSFNFRVPSALRDEVLEYFNRFQMGEPTAVDIGGTGDIKCIFKGISPVLREENASKDYYALSVLLQETGKTVPSEEELCETCSHCGFH</sequence>
<gene>
    <name evidence="1" type="ORF">BK798_02435</name>
</gene>
<evidence type="ECO:0000313" key="1">
    <source>
        <dbReference type="EMBL" id="ATZ59349.1"/>
    </source>
</evidence>
<reference evidence="1 2" key="1">
    <citation type="submission" date="2016-10" db="EMBL/GenBank/DDBJ databases">
        <authorList>
            <person name="Varghese N."/>
        </authorList>
    </citation>
    <scope>NUCLEOTIDE SEQUENCE [LARGE SCALE GENOMIC DNA]</scope>
    <source>
        <strain evidence="1 2">KB11</strain>
    </source>
</reference>
<name>A0A2H4U5H2_METSM</name>
<organism evidence="1 2">
    <name type="scientific">Methanobrevibacter smithii</name>
    <dbReference type="NCBI Taxonomy" id="2173"/>
    <lineage>
        <taxon>Archaea</taxon>
        <taxon>Methanobacteriati</taxon>
        <taxon>Methanobacteriota</taxon>
        <taxon>Methanomada group</taxon>
        <taxon>Methanobacteria</taxon>
        <taxon>Methanobacteriales</taxon>
        <taxon>Methanobacteriaceae</taxon>
        <taxon>Methanobrevibacter</taxon>
    </lineage>
</organism>
<accession>A0A2H4U5H2</accession>
<proteinExistence type="predicted"/>